<organism evidence="5 6">
    <name type="scientific">Streptomyces spectabilis</name>
    <dbReference type="NCBI Taxonomy" id="68270"/>
    <lineage>
        <taxon>Bacteria</taxon>
        <taxon>Bacillati</taxon>
        <taxon>Actinomycetota</taxon>
        <taxon>Actinomycetes</taxon>
        <taxon>Kitasatosporales</taxon>
        <taxon>Streptomycetaceae</taxon>
        <taxon>Streptomyces</taxon>
    </lineage>
</organism>
<gene>
    <name evidence="5" type="ORF">FH965_04990</name>
</gene>
<keyword evidence="2" id="KW-0472">Membrane</keyword>
<dbReference type="Proteomes" id="UP000316806">
    <property type="component" value="Chromosome"/>
</dbReference>
<dbReference type="NCBIfam" id="TIGR01451">
    <property type="entry name" value="B_ant_repeat"/>
    <property type="match status" value="2"/>
</dbReference>
<dbReference type="GO" id="GO:0005975">
    <property type="term" value="P:carbohydrate metabolic process"/>
    <property type="evidence" value="ECO:0007669"/>
    <property type="project" value="UniProtKB-ARBA"/>
</dbReference>
<reference evidence="5 6" key="1">
    <citation type="journal article" date="2019" name="J. Ind. Microbiol. Biotechnol.">
        <title>The complete genomic sequence of Streptomyces spectabilis NRRL-2792 and identification of secondary metabolite biosynthetic gene clusters.</title>
        <authorList>
            <person name="Sinha A."/>
            <person name="Phillips-Salemka S."/>
            <person name="Niraula T.A."/>
            <person name="Short K.A."/>
            <person name="Niraula N.P."/>
        </authorList>
    </citation>
    <scope>NUCLEOTIDE SEQUENCE [LARGE SCALE GENOMIC DNA]</scope>
    <source>
        <strain evidence="5 6">NRRL 2792</strain>
    </source>
</reference>
<keyword evidence="2" id="KW-0812">Transmembrane</keyword>
<evidence type="ECO:0000259" key="4">
    <source>
        <dbReference type="Pfam" id="PF01345"/>
    </source>
</evidence>
<evidence type="ECO:0000256" key="3">
    <source>
        <dbReference type="SAM" id="SignalP"/>
    </source>
</evidence>
<dbReference type="Pfam" id="PF01345">
    <property type="entry name" value="DUF11"/>
    <property type="match status" value="2"/>
</dbReference>
<feature type="chain" id="PRO_5022147059" evidence="3">
    <location>
        <begin position="36"/>
        <end position="537"/>
    </location>
</feature>
<dbReference type="EMBL" id="CP040916">
    <property type="protein sequence ID" value="QDQ09991.1"/>
    <property type="molecule type" value="Genomic_DNA"/>
</dbReference>
<dbReference type="InterPro" id="IPR051172">
    <property type="entry name" value="Chlamydia_OmcB"/>
</dbReference>
<evidence type="ECO:0000313" key="6">
    <source>
        <dbReference type="Proteomes" id="UP000316806"/>
    </source>
</evidence>
<feature type="transmembrane region" description="Helical" evidence="2">
    <location>
        <begin position="507"/>
        <end position="526"/>
    </location>
</feature>
<feature type="domain" description="DUF11" evidence="4">
    <location>
        <begin position="362"/>
        <end position="481"/>
    </location>
</feature>
<feature type="compositionally biased region" description="Low complexity" evidence="1">
    <location>
        <begin position="119"/>
        <end position="168"/>
    </location>
</feature>
<accession>A0A516R2W8</accession>
<feature type="compositionally biased region" description="Low complexity" evidence="1">
    <location>
        <begin position="58"/>
        <end position="112"/>
    </location>
</feature>
<proteinExistence type="predicted"/>
<evidence type="ECO:0000256" key="1">
    <source>
        <dbReference type="SAM" id="MobiDB-lite"/>
    </source>
</evidence>
<evidence type="ECO:0000256" key="2">
    <source>
        <dbReference type="SAM" id="Phobius"/>
    </source>
</evidence>
<dbReference type="PANTHER" id="PTHR34819:SF3">
    <property type="entry name" value="CELL SURFACE PROTEIN"/>
    <property type="match status" value="1"/>
</dbReference>
<feature type="domain" description="DUF11" evidence="4">
    <location>
        <begin position="243"/>
        <end position="350"/>
    </location>
</feature>
<dbReference type="AlphaFoldDB" id="A0A516R2W8"/>
<feature type="region of interest" description="Disordered" evidence="1">
    <location>
        <begin position="35"/>
        <end position="246"/>
    </location>
</feature>
<feature type="signal peptide" evidence="3">
    <location>
        <begin position="1"/>
        <end position="35"/>
    </location>
</feature>
<feature type="compositionally biased region" description="Pro residues" evidence="1">
    <location>
        <begin position="46"/>
        <end position="57"/>
    </location>
</feature>
<dbReference type="InterPro" id="IPR001434">
    <property type="entry name" value="OmcB-like_DUF11"/>
</dbReference>
<dbReference type="Gene3D" id="2.60.40.10">
    <property type="entry name" value="Immunoglobulins"/>
    <property type="match status" value="1"/>
</dbReference>
<dbReference type="InterPro" id="IPR047589">
    <property type="entry name" value="DUF11_rpt"/>
</dbReference>
<protein>
    <submittedName>
        <fullName evidence="5">DUF11 domain-containing protein</fullName>
    </submittedName>
</protein>
<dbReference type="InterPro" id="IPR013783">
    <property type="entry name" value="Ig-like_fold"/>
</dbReference>
<dbReference type="PANTHER" id="PTHR34819">
    <property type="entry name" value="LARGE CYSTEINE-RICH PERIPLASMIC PROTEIN OMCB"/>
    <property type="match status" value="1"/>
</dbReference>
<evidence type="ECO:0000313" key="5">
    <source>
        <dbReference type="EMBL" id="QDQ09991.1"/>
    </source>
</evidence>
<keyword evidence="3" id="KW-0732">Signal</keyword>
<feature type="compositionally biased region" description="Polar residues" evidence="1">
    <location>
        <begin position="332"/>
        <end position="350"/>
    </location>
</feature>
<dbReference type="RefSeq" id="WP_144001567.1">
    <property type="nucleotide sequence ID" value="NZ_CP040916.1"/>
</dbReference>
<feature type="compositionally biased region" description="Basic and acidic residues" evidence="1">
    <location>
        <begin position="228"/>
        <end position="242"/>
    </location>
</feature>
<name>A0A516R2W8_STRST</name>
<sequence length="537" mass="53814">MRHNLRRRAAARRWPRGAVALAAGAAALVAPPAAAVTAAALAASPAPSPSSAPPGPASGPVAGPASGPVSGSAAAEVPPSASASAPPPSGDAASPSADASPSPSGSLSVSTSPTPPASAAPSGTPSGTPSPSASAPRTGTGAGAPRQGPQAALPREAAPARSSAAPARTGPLPRASDAPRTPHAPHAPSAPRDEAEPGRTAPRASAPPSSPSPEARKHRGRPASAARADLEVRSHPAPERRAAAPAPDGVYDYRITAVNHGPSQAVGVTVQDRLPDALVFVSSADGCTASGRTVTCGPLPELAVGASHTWVVTVRLADDYEGDGRDIVNLASVSSQTRDPDASNNTSSVTGLPVPPDWARADLSLTKTAVLPGGRSWVRPGETFTYRITVHNNGPGTARGLRVTDPLPAGLRFVGSPDACAPDDGGRLVVCPGPDRLAPGASVSYALTVRVATARTRHLGRIENVATVTSTTKDPDPSDNQNPPYTVYVRTGDHGELPDTGRDVPAWLGWVAGAAVTCGGLLVAAVRRREAGEGPRR</sequence>
<feature type="region of interest" description="Disordered" evidence="1">
    <location>
        <begin position="332"/>
        <end position="353"/>
    </location>
</feature>
<keyword evidence="2" id="KW-1133">Transmembrane helix</keyword>
<feature type="compositionally biased region" description="Low complexity" evidence="1">
    <location>
        <begin position="35"/>
        <end position="45"/>
    </location>
</feature>